<dbReference type="SUPFAM" id="SSF55681">
    <property type="entry name" value="Class II aaRS and biotin synthetases"/>
    <property type="match status" value="1"/>
</dbReference>
<dbReference type="Pfam" id="PF02272">
    <property type="entry name" value="DHHA1"/>
    <property type="match status" value="1"/>
</dbReference>
<dbReference type="FunFam" id="3.30.54.20:FF:000001">
    <property type="entry name" value="Alanine--tRNA ligase"/>
    <property type="match status" value="1"/>
</dbReference>
<dbReference type="InterPro" id="IPR009000">
    <property type="entry name" value="Transl_B-barrel_sf"/>
</dbReference>
<dbReference type="PROSITE" id="PS50860">
    <property type="entry name" value="AA_TRNA_LIGASE_II_ALA"/>
    <property type="match status" value="1"/>
</dbReference>
<dbReference type="HAMAP" id="MF_00036_B">
    <property type="entry name" value="Ala_tRNA_synth_B"/>
    <property type="match status" value="1"/>
</dbReference>
<dbReference type="PRINTS" id="PR00980">
    <property type="entry name" value="TRNASYNTHALA"/>
</dbReference>
<dbReference type="NCBIfam" id="TIGR00344">
    <property type="entry name" value="alaS"/>
    <property type="match status" value="1"/>
</dbReference>
<dbReference type="FunFam" id="3.10.310.40:FF:000001">
    <property type="entry name" value="Alanine--tRNA ligase"/>
    <property type="match status" value="1"/>
</dbReference>
<evidence type="ECO:0000256" key="2">
    <source>
        <dbReference type="ARBA" id="ARBA00022555"/>
    </source>
</evidence>
<dbReference type="GO" id="GO:0006419">
    <property type="term" value="P:alanyl-tRNA aminoacylation"/>
    <property type="evidence" value="ECO:0007669"/>
    <property type="project" value="UniProtKB-UniRule"/>
</dbReference>
<comment type="function">
    <text evidence="11">Catalyzes the attachment of alanine to tRNA(Ala) in a two-step reaction: alanine is first activated by ATP to form Ala-AMP and then transferred to the acceptor end of tRNA(Ala). Also edits incorrectly charged Ser-tRNA(Ala) and Gly-tRNA(Ala) via its editing domain.</text>
</comment>
<keyword evidence="4 11" id="KW-0479">Metal-binding</keyword>
<name>A0A7L4UPI6_BALHA</name>
<sequence length="874" mass="99062">MKAAQIRQQFLDFFESKKHTIVPSAPMVVKDDPTLMFTNAGMNQFKDIFLDLAPIKHTRVADSQKCLRVSGKHNDLEEVGVDTYHHTMFEMLGNWSFGDYFKKEAIAWAWELLVDVYGLPEERLYATIFEGNQEVPRDTEAFDFWKQYLPEDRIINGNAKDNFWEMGETGPCGPCSEIHIDLRDDDEREKVNGRDLVNQDHPLVIEIWNLVFIQFNRKSGGVLEKLPKTHVDTGMGFERLCMALQGKKSNYDTDVFQPIIQRIAQLSNKEYGKDEQTDIAIRVVADHIRTVAFSIAEGQLPSNNKAGYVIRRILRRAIRYAYTFLGMKEPFIYELVSVLDETLGGHFEEIGKQKTLIEQVVKEEENAFLRTLSNGLKLMDDVIQKAKNKDSKIIEGDVAFKLYDTYGFPLDLIDLIAREQGFTVDNEGFNVALEKQRAGSRTAISETDEWTFVRENQAQEFIGYDYSESKIELVKYRTVTDKKKKLYHLVFNHTPFYGESGGQIGDTGIIEDVFGNEYHVINTIKEHNEIIHVLPKLPEHLDATFSAKIALERRNNIKKNHSATHLLHYALRKVLGDHVQQKGSLVADTHLSFDFSHFQKMTENEIAEVEGIVNKLIQQNTILQEERALPIDEAKKRGAMALFGEKYGDVVRMIQFGDSVELCGGTHVSSTGEIGLLKITSESSIASGIRRIEAVTGNGALKYFNEHLTIVKELEQTFKVPTQKVLSSIHHLQEENKKLQLKIKEYQKQALTSLKKELKGDVTEKDGISWLIKKLEVESADQIRDLAYQLKGEINNLIFIAGANIKGKANLTIMFSQNLVEKHGLHAGNLVREVAKEIQGGGGGQPFFASAGGRNPEGIENAFAKAKEMIKAKL</sequence>
<dbReference type="FunFam" id="3.30.930.10:FF:000011">
    <property type="entry name" value="Alanine--tRNA ligase, cytoplasmic"/>
    <property type="match status" value="1"/>
</dbReference>
<accession>A0A7L4UPI6</accession>
<comment type="domain">
    <text evidence="11">Consists of three domains; the N-terminal catalytic domain, the editing domain and the C-terminal C-Ala domain. The editing domain removes incorrectly charged amino acids, while the C-Ala domain, along with tRNA(Ala), serves as a bridge to cooperatively bring together the editing and aminoacylation centers thus stimulating deacylation of misacylated tRNAs.</text>
</comment>
<dbReference type="InterPro" id="IPR018165">
    <property type="entry name" value="Ala-tRNA-synth_IIc_core"/>
</dbReference>
<dbReference type="SUPFAM" id="SSF55186">
    <property type="entry name" value="ThrRS/AlaRS common domain"/>
    <property type="match status" value="1"/>
</dbReference>
<evidence type="ECO:0000256" key="10">
    <source>
        <dbReference type="ARBA" id="ARBA00023146"/>
    </source>
</evidence>
<dbReference type="Proteomes" id="UP000251835">
    <property type="component" value="Unassembled WGS sequence"/>
</dbReference>
<evidence type="ECO:0000256" key="8">
    <source>
        <dbReference type="ARBA" id="ARBA00022884"/>
    </source>
</evidence>
<dbReference type="Gene3D" id="6.10.250.550">
    <property type="match status" value="1"/>
</dbReference>
<dbReference type="SMART" id="SM00863">
    <property type="entry name" value="tRNA_SAD"/>
    <property type="match status" value="1"/>
</dbReference>
<dbReference type="InterPro" id="IPR050058">
    <property type="entry name" value="Ala-tRNA_ligase"/>
</dbReference>
<dbReference type="GO" id="GO:0002161">
    <property type="term" value="F:aminoacyl-tRNA deacylase activity"/>
    <property type="evidence" value="ECO:0007669"/>
    <property type="project" value="TreeGrafter"/>
</dbReference>
<dbReference type="CDD" id="cd00673">
    <property type="entry name" value="AlaRS_core"/>
    <property type="match status" value="1"/>
</dbReference>
<comment type="catalytic activity">
    <reaction evidence="11">
        <text>tRNA(Ala) + L-alanine + ATP = L-alanyl-tRNA(Ala) + AMP + diphosphate</text>
        <dbReference type="Rhea" id="RHEA:12540"/>
        <dbReference type="Rhea" id="RHEA-COMP:9657"/>
        <dbReference type="Rhea" id="RHEA-COMP:9923"/>
        <dbReference type="ChEBI" id="CHEBI:30616"/>
        <dbReference type="ChEBI" id="CHEBI:33019"/>
        <dbReference type="ChEBI" id="CHEBI:57972"/>
        <dbReference type="ChEBI" id="CHEBI:78442"/>
        <dbReference type="ChEBI" id="CHEBI:78497"/>
        <dbReference type="ChEBI" id="CHEBI:456215"/>
        <dbReference type="EC" id="6.1.1.7"/>
    </reaction>
</comment>
<keyword evidence="8 11" id="KW-0694">RNA-binding</keyword>
<comment type="similarity">
    <text evidence="1 11">Belongs to the class-II aminoacyl-tRNA synthetase family.</text>
</comment>
<evidence type="ECO:0000256" key="1">
    <source>
        <dbReference type="ARBA" id="ARBA00008226"/>
    </source>
</evidence>
<dbReference type="InterPro" id="IPR012947">
    <property type="entry name" value="tRNA_SAD"/>
</dbReference>
<dbReference type="GO" id="GO:0005524">
    <property type="term" value="F:ATP binding"/>
    <property type="evidence" value="ECO:0007669"/>
    <property type="project" value="UniProtKB-UniRule"/>
</dbReference>
<keyword evidence="5 11" id="KW-0547">Nucleotide-binding</keyword>
<dbReference type="PANTHER" id="PTHR11777:SF9">
    <property type="entry name" value="ALANINE--TRNA LIGASE, CYTOPLASMIC"/>
    <property type="match status" value="1"/>
</dbReference>
<keyword evidence="10 11" id="KW-0030">Aminoacyl-tRNA synthetase</keyword>
<dbReference type="Gene3D" id="3.30.980.10">
    <property type="entry name" value="Threonyl-trna Synthetase, Chain A, domain 2"/>
    <property type="match status" value="1"/>
</dbReference>
<evidence type="ECO:0000256" key="11">
    <source>
        <dbReference type="HAMAP-Rule" id="MF_00036"/>
    </source>
</evidence>
<dbReference type="InterPro" id="IPR003156">
    <property type="entry name" value="DHHA1_dom"/>
</dbReference>
<feature type="binding site" evidence="11">
    <location>
        <position position="667"/>
    </location>
    <ligand>
        <name>Zn(2+)</name>
        <dbReference type="ChEBI" id="CHEBI:29105"/>
    </ligand>
</feature>
<keyword evidence="14" id="KW-1185">Reference proteome</keyword>
<feature type="binding site" evidence="11">
    <location>
        <position position="561"/>
    </location>
    <ligand>
        <name>Zn(2+)</name>
        <dbReference type="ChEBI" id="CHEBI:29105"/>
    </ligand>
</feature>
<dbReference type="SUPFAM" id="SSF50447">
    <property type="entry name" value="Translation proteins"/>
    <property type="match status" value="1"/>
</dbReference>
<dbReference type="SUPFAM" id="SSF101353">
    <property type="entry name" value="Putative anticodon-binding domain of alanyl-tRNA synthetase (AlaRS)"/>
    <property type="match status" value="1"/>
</dbReference>
<reference evidence="13 14" key="1">
    <citation type="submission" date="2018-05" db="EMBL/GenBank/DDBJ databases">
        <title>Genomic Encyclopedia of Type Strains, Phase IV (KMG-IV): sequencing the most valuable type-strain genomes for metagenomic binning, comparative biology and taxonomic classification.</title>
        <authorList>
            <person name="Goeker M."/>
        </authorList>
    </citation>
    <scope>NUCLEOTIDE SEQUENCE [LARGE SCALE GENOMIC DNA]</scope>
    <source>
        <strain evidence="13 14">DSM 28579</strain>
    </source>
</reference>
<dbReference type="InterPro" id="IPR023033">
    <property type="entry name" value="Ala_tRNA_ligase_euk/bac"/>
</dbReference>
<dbReference type="Pfam" id="PF07973">
    <property type="entry name" value="tRNA_SAD"/>
    <property type="match status" value="1"/>
</dbReference>
<dbReference type="GO" id="GO:0004813">
    <property type="term" value="F:alanine-tRNA ligase activity"/>
    <property type="evidence" value="ECO:0007669"/>
    <property type="project" value="UniProtKB-UniRule"/>
</dbReference>
<keyword evidence="6 11" id="KW-0862">Zinc</keyword>
<evidence type="ECO:0000256" key="6">
    <source>
        <dbReference type="ARBA" id="ARBA00022833"/>
    </source>
</evidence>
<proteinExistence type="inferred from homology"/>
<evidence type="ECO:0000256" key="7">
    <source>
        <dbReference type="ARBA" id="ARBA00022840"/>
    </source>
</evidence>
<dbReference type="GO" id="GO:0000049">
    <property type="term" value="F:tRNA binding"/>
    <property type="evidence" value="ECO:0007669"/>
    <property type="project" value="UniProtKB-KW"/>
</dbReference>
<evidence type="ECO:0000256" key="5">
    <source>
        <dbReference type="ARBA" id="ARBA00022741"/>
    </source>
</evidence>
<gene>
    <name evidence="11" type="primary">alaS</name>
    <name evidence="13" type="ORF">C7377_1284</name>
</gene>
<dbReference type="Gene3D" id="3.10.310.40">
    <property type="match status" value="1"/>
</dbReference>
<dbReference type="InterPro" id="IPR002318">
    <property type="entry name" value="Ala-tRNA-lgiase_IIc"/>
</dbReference>
<dbReference type="GO" id="GO:0008270">
    <property type="term" value="F:zinc ion binding"/>
    <property type="evidence" value="ECO:0007669"/>
    <property type="project" value="UniProtKB-UniRule"/>
</dbReference>
<evidence type="ECO:0000256" key="4">
    <source>
        <dbReference type="ARBA" id="ARBA00022723"/>
    </source>
</evidence>
<feature type="binding site" evidence="11">
    <location>
        <position position="663"/>
    </location>
    <ligand>
        <name>Zn(2+)</name>
        <dbReference type="ChEBI" id="CHEBI:29105"/>
    </ligand>
</feature>
<keyword evidence="11" id="KW-0963">Cytoplasm</keyword>
<dbReference type="GO" id="GO:0005737">
    <property type="term" value="C:cytoplasm"/>
    <property type="evidence" value="ECO:0007669"/>
    <property type="project" value="UniProtKB-SubCell"/>
</dbReference>
<comment type="subcellular location">
    <subcellularLocation>
        <location evidence="11">Cytoplasm</location>
    </subcellularLocation>
</comment>
<comment type="cofactor">
    <cofactor evidence="11">
        <name>Zn(2+)</name>
        <dbReference type="ChEBI" id="CHEBI:29105"/>
    </cofactor>
    <text evidence="11">Binds 1 zinc ion per subunit.</text>
</comment>
<dbReference type="InterPro" id="IPR018162">
    <property type="entry name" value="Ala-tRNA-ligase_IIc_anticod-bd"/>
</dbReference>
<protein>
    <recommendedName>
        <fullName evidence="11">Alanine--tRNA ligase</fullName>
        <ecNumber evidence="11">6.1.1.7</ecNumber>
    </recommendedName>
    <alternativeName>
        <fullName evidence="11">Alanyl-tRNA synthetase</fullName>
        <shortName evidence="11">AlaRS</shortName>
    </alternativeName>
</protein>
<keyword evidence="7 11" id="KW-0067">ATP-binding</keyword>
<evidence type="ECO:0000256" key="3">
    <source>
        <dbReference type="ARBA" id="ARBA00022598"/>
    </source>
</evidence>
<keyword evidence="2 11" id="KW-0820">tRNA-binding</keyword>
<dbReference type="Gene3D" id="3.30.930.10">
    <property type="entry name" value="Bira Bifunctional Protein, Domain 2"/>
    <property type="match status" value="1"/>
</dbReference>
<dbReference type="InterPro" id="IPR045864">
    <property type="entry name" value="aa-tRNA-synth_II/BPL/LPL"/>
</dbReference>
<dbReference type="FunFam" id="3.30.980.10:FF:000004">
    <property type="entry name" value="Alanine--tRNA ligase, cytoplasmic"/>
    <property type="match status" value="1"/>
</dbReference>
<evidence type="ECO:0000313" key="13">
    <source>
        <dbReference type="EMBL" id="PVX50954.1"/>
    </source>
</evidence>
<dbReference type="Pfam" id="PF01411">
    <property type="entry name" value="tRNA-synt_2c"/>
    <property type="match status" value="1"/>
</dbReference>
<dbReference type="EC" id="6.1.1.7" evidence="11"/>
<dbReference type="Gene3D" id="2.40.30.130">
    <property type="match status" value="1"/>
</dbReference>
<dbReference type="InterPro" id="IPR018164">
    <property type="entry name" value="Ala-tRNA-synth_IIc_N"/>
</dbReference>
<dbReference type="PANTHER" id="PTHR11777">
    <property type="entry name" value="ALANYL-TRNA SYNTHETASE"/>
    <property type="match status" value="1"/>
</dbReference>
<dbReference type="OrthoDB" id="9803884at2"/>
<dbReference type="Gene3D" id="3.30.54.20">
    <property type="match status" value="1"/>
</dbReference>
<dbReference type="EMBL" id="QENZ01000004">
    <property type="protein sequence ID" value="PVX50954.1"/>
    <property type="molecule type" value="Genomic_DNA"/>
</dbReference>
<feature type="binding site" evidence="11">
    <location>
        <position position="565"/>
    </location>
    <ligand>
        <name>Zn(2+)</name>
        <dbReference type="ChEBI" id="CHEBI:29105"/>
    </ligand>
</feature>
<dbReference type="AlphaFoldDB" id="A0A7L4UPI6"/>
<organism evidence="13 14">
    <name type="scientific">Balneicella halophila</name>
    <dbReference type="NCBI Taxonomy" id="1537566"/>
    <lineage>
        <taxon>Bacteria</taxon>
        <taxon>Pseudomonadati</taxon>
        <taxon>Bacteroidota</taxon>
        <taxon>Bacteroidia</taxon>
        <taxon>Bacteroidales</taxon>
        <taxon>Balneicellaceae</taxon>
        <taxon>Balneicella</taxon>
    </lineage>
</organism>
<keyword evidence="3 11" id="KW-0436">Ligase</keyword>
<evidence type="ECO:0000259" key="12">
    <source>
        <dbReference type="PROSITE" id="PS50860"/>
    </source>
</evidence>
<evidence type="ECO:0000256" key="9">
    <source>
        <dbReference type="ARBA" id="ARBA00022917"/>
    </source>
</evidence>
<keyword evidence="9 11" id="KW-0648">Protein biosynthesis</keyword>
<dbReference type="InterPro" id="IPR018163">
    <property type="entry name" value="Thr/Ala-tRNA-synth_IIc_edit"/>
</dbReference>
<comment type="caution">
    <text evidence="13">The sequence shown here is derived from an EMBL/GenBank/DDBJ whole genome shotgun (WGS) entry which is preliminary data.</text>
</comment>
<feature type="domain" description="Alanyl-transfer RNA synthetases family profile" evidence="12">
    <location>
        <begin position="1"/>
        <end position="706"/>
    </location>
</feature>
<evidence type="ECO:0000313" key="14">
    <source>
        <dbReference type="Proteomes" id="UP000251835"/>
    </source>
</evidence>